<reference evidence="1 2" key="1">
    <citation type="submission" date="2020-03" db="EMBL/GenBank/DDBJ databases">
        <title>Dissostichus mawsoni Genome sequencing and assembly.</title>
        <authorList>
            <person name="Park H."/>
        </authorList>
    </citation>
    <scope>NUCLEOTIDE SEQUENCE [LARGE SCALE GENOMIC DNA]</scope>
    <source>
        <strain evidence="1">DM0001</strain>
        <tissue evidence="1">Muscle</tissue>
    </source>
</reference>
<evidence type="ECO:0000313" key="1">
    <source>
        <dbReference type="EMBL" id="KAF3839262.1"/>
    </source>
</evidence>
<protein>
    <submittedName>
        <fullName evidence="1">Uncharacterized protein</fullName>
    </submittedName>
</protein>
<gene>
    <name evidence="1" type="ORF">F7725_017979</name>
</gene>
<accession>A0A7J5XQC2</accession>
<dbReference type="SUPFAM" id="SSF48726">
    <property type="entry name" value="Immunoglobulin"/>
    <property type="match status" value="1"/>
</dbReference>
<keyword evidence="2" id="KW-1185">Reference proteome</keyword>
<dbReference type="EMBL" id="JAAKFY010000021">
    <property type="protein sequence ID" value="KAF3839262.1"/>
    <property type="molecule type" value="Genomic_DNA"/>
</dbReference>
<proteinExistence type="predicted"/>
<dbReference type="Proteomes" id="UP000518266">
    <property type="component" value="Unassembled WGS sequence"/>
</dbReference>
<dbReference type="InterPro" id="IPR036179">
    <property type="entry name" value="Ig-like_dom_sf"/>
</dbReference>
<name>A0A7J5XQC2_DISMA</name>
<feature type="non-terminal residue" evidence="1">
    <location>
        <position position="110"/>
    </location>
</feature>
<comment type="caution">
    <text evidence="1">The sequence shown here is derived from an EMBL/GenBank/DDBJ whole genome shotgun (WGS) entry which is preliminary data.</text>
</comment>
<dbReference type="OrthoDB" id="6159398at2759"/>
<organism evidence="1 2">
    <name type="scientific">Dissostichus mawsoni</name>
    <name type="common">Antarctic cod</name>
    <dbReference type="NCBI Taxonomy" id="36200"/>
    <lineage>
        <taxon>Eukaryota</taxon>
        <taxon>Metazoa</taxon>
        <taxon>Chordata</taxon>
        <taxon>Craniata</taxon>
        <taxon>Vertebrata</taxon>
        <taxon>Euteleostomi</taxon>
        <taxon>Actinopterygii</taxon>
        <taxon>Neopterygii</taxon>
        <taxon>Teleostei</taxon>
        <taxon>Neoteleostei</taxon>
        <taxon>Acanthomorphata</taxon>
        <taxon>Eupercaria</taxon>
        <taxon>Perciformes</taxon>
        <taxon>Notothenioidei</taxon>
        <taxon>Nototheniidae</taxon>
        <taxon>Dissostichus</taxon>
    </lineage>
</organism>
<evidence type="ECO:0000313" key="2">
    <source>
        <dbReference type="Proteomes" id="UP000518266"/>
    </source>
</evidence>
<dbReference type="AlphaFoldDB" id="A0A7J5XQC2"/>
<sequence>MYFLISKSATALRSKADRDTNLQISDLKEEDAGKFTCIIDGNIMNTRCSWSQSQPTPPVSCRREQRLRCSVGSEVTTRWRSSGGVQKDKKHSQKPFVLNLLPSLTLGPGS</sequence>